<evidence type="ECO:0000313" key="7">
    <source>
        <dbReference type="EMBL" id="EDX74211.1"/>
    </source>
</evidence>
<keyword evidence="1" id="KW-0678">Repressor</keyword>
<dbReference type="AlphaFoldDB" id="B4VV21"/>
<dbReference type="HOGENOM" id="CLU_101288_3_1_3"/>
<dbReference type="Proteomes" id="UP000003835">
    <property type="component" value="Unassembled WGS sequence"/>
</dbReference>
<keyword evidence="4" id="KW-0012">Acyltransferase</keyword>
<feature type="domain" description="N-acetyltransferase" evidence="6">
    <location>
        <begin position="41"/>
        <end position="145"/>
    </location>
</feature>
<dbReference type="PANTHER" id="PTHR36449:SF1">
    <property type="entry name" value="ACETYLTRANSFERASE"/>
    <property type="match status" value="1"/>
</dbReference>
<dbReference type="Gene3D" id="3.40.630.30">
    <property type="match status" value="1"/>
</dbReference>
<evidence type="ECO:0000256" key="3">
    <source>
        <dbReference type="ARBA" id="ARBA00022679"/>
    </source>
</evidence>
<name>B4VV21_9CYAN</name>
<dbReference type="PANTHER" id="PTHR36449">
    <property type="entry name" value="ACETYLTRANSFERASE-RELATED"/>
    <property type="match status" value="1"/>
</dbReference>
<evidence type="ECO:0000259" key="6">
    <source>
        <dbReference type="Pfam" id="PF00583"/>
    </source>
</evidence>
<evidence type="ECO:0000256" key="1">
    <source>
        <dbReference type="ARBA" id="ARBA00022491"/>
    </source>
</evidence>
<dbReference type="RefSeq" id="WP_006102516.1">
    <property type="nucleotide sequence ID" value="NZ_DS989854.1"/>
</dbReference>
<reference evidence="7 8" key="1">
    <citation type="submission" date="2008-07" db="EMBL/GenBank/DDBJ databases">
        <authorList>
            <person name="Tandeau de Marsac N."/>
            <person name="Ferriera S."/>
            <person name="Johnson J."/>
            <person name="Kravitz S."/>
            <person name="Beeson K."/>
            <person name="Sutton G."/>
            <person name="Rogers Y.-H."/>
            <person name="Friedman R."/>
            <person name="Frazier M."/>
            <person name="Venter J.C."/>
        </authorList>
    </citation>
    <scope>NUCLEOTIDE SEQUENCE [LARGE SCALE GENOMIC DNA]</scope>
    <source>
        <strain evidence="7 8">PCC 7420</strain>
    </source>
</reference>
<gene>
    <name evidence="7" type="ORF">MC7420_4196</name>
</gene>
<protein>
    <submittedName>
        <fullName evidence="7">Acetyltransferase, GNAT family</fullName>
    </submittedName>
</protein>
<sequence length="168" mass="18716">MTWIFKPIDNSVNRDNFDCGVPELNDYLKKYAKQNHQKGIAKTFVAIPEEGEPNVAGYYSVSMSEIQRELMPKSYGKGLPRYPVPAMRMGKLAVDSSMQGKKLGEALLMECLRRAIRISQDVGIFAVVVDALNEEAKAFYLRYGFIALPSNSLSLFIPLKTVAKAMGS</sequence>
<dbReference type="OrthoDB" id="9799147at2"/>
<dbReference type="InterPro" id="IPR000182">
    <property type="entry name" value="GNAT_dom"/>
</dbReference>
<dbReference type="InterPro" id="IPR016181">
    <property type="entry name" value="Acyl_CoA_acyltransferase"/>
</dbReference>
<keyword evidence="2" id="KW-1277">Toxin-antitoxin system</keyword>
<dbReference type="Pfam" id="PF00583">
    <property type="entry name" value="Acetyltransf_1"/>
    <property type="match status" value="1"/>
</dbReference>
<proteinExistence type="predicted"/>
<dbReference type="EMBL" id="DS989854">
    <property type="protein sequence ID" value="EDX74211.1"/>
    <property type="molecule type" value="Genomic_DNA"/>
</dbReference>
<evidence type="ECO:0000256" key="2">
    <source>
        <dbReference type="ARBA" id="ARBA00022649"/>
    </source>
</evidence>
<dbReference type="eggNOG" id="COG0456">
    <property type="taxonomic scope" value="Bacteria"/>
</dbReference>
<dbReference type="GO" id="GO:0016747">
    <property type="term" value="F:acyltransferase activity, transferring groups other than amino-acyl groups"/>
    <property type="evidence" value="ECO:0007669"/>
    <property type="project" value="InterPro"/>
</dbReference>
<dbReference type="SUPFAM" id="SSF55729">
    <property type="entry name" value="Acyl-CoA N-acyltransferases (Nat)"/>
    <property type="match status" value="1"/>
</dbReference>
<dbReference type="STRING" id="118168.MC7420_4196"/>
<evidence type="ECO:0000256" key="4">
    <source>
        <dbReference type="ARBA" id="ARBA00023315"/>
    </source>
</evidence>
<accession>B4VV21</accession>
<keyword evidence="3 7" id="KW-0808">Transferase</keyword>
<comment type="catalytic activity">
    <reaction evidence="5">
        <text>glycyl-tRNA(Gly) + acetyl-CoA = N-acetylglycyl-tRNA(Gly) + CoA + H(+)</text>
        <dbReference type="Rhea" id="RHEA:81867"/>
        <dbReference type="Rhea" id="RHEA-COMP:9683"/>
        <dbReference type="Rhea" id="RHEA-COMP:19766"/>
        <dbReference type="ChEBI" id="CHEBI:15378"/>
        <dbReference type="ChEBI" id="CHEBI:57287"/>
        <dbReference type="ChEBI" id="CHEBI:57288"/>
        <dbReference type="ChEBI" id="CHEBI:78522"/>
        <dbReference type="ChEBI" id="CHEBI:232036"/>
    </reaction>
</comment>
<evidence type="ECO:0000313" key="8">
    <source>
        <dbReference type="Proteomes" id="UP000003835"/>
    </source>
</evidence>
<keyword evidence="8" id="KW-1185">Reference proteome</keyword>
<organism evidence="7 8">
    <name type="scientific">Coleofasciculus chthonoplastes PCC 7420</name>
    <dbReference type="NCBI Taxonomy" id="118168"/>
    <lineage>
        <taxon>Bacteria</taxon>
        <taxon>Bacillati</taxon>
        <taxon>Cyanobacteriota</taxon>
        <taxon>Cyanophyceae</taxon>
        <taxon>Coleofasciculales</taxon>
        <taxon>Coleofasciculaceae</taxon>
        <taxon>Coleofasciculus</taxon>
    </lineage>
</organism>
<evidence type="ECO:0000256" key="5">
    <source>
        <dbReference type="ARBA" id="ARBA00049880"/>
    </source>
</evidence>